<keyword evidence="4" id="KW-0413">Isomerase</keyword>
<dbReference type="EMBL" id="JACHCB010000027">
    <property type="protein sequence ID" value="MBB6113055.1"/>
    <property type="molecule type" value="Genomic_DNA"/>
</dbReference>
<evidence type="ECO:0000313" key="6">
    <source>
        <dbReference type="Proteomes" id="UP000548326"/>
    </source>
</evidence>
<dbReference type="PANTHER" id="PTHR13887:SF55">
    <property type="entry name" value="SLR0313 PROTEIN"/>
    <property type="match status" value="1"/>
</dbReference>
<dbReference type="Pfam" id="PF13462">
    <property type="entry name" value="Thioredoxin_4"/>
    <property type="match status" value="1"/>
</dbReference>
<comment type="caution">
    <text evidence="4">The sequence shown here is derived from an EMBL/GenBank/DDBJ whole genome shotgun (WGS) entry which is preliminary data.</text>
</comment>
<dbReference type="EMBL" id="JACHCA010000016">
    <property type="protein sequence ID" value="MBB6130709.1"/>
    <property type="molecule type" value="Genomic_DNA"/>
</dbReference>
<dbReference type="STRING" id="354630.SAMN05421821_12711"/>
<dbReference type="InterPro" id="IPR036249">
    <property type="entry name" value="Thioredoxin-like_sf"/>
</dbReference>
<evidence type="ECO:0000313" key="5">
    <source>
        <dbReference type="Proteomes" id="UP000541583"/>
    </source>
</evidence>
<organism evidence="4 6">
    <name type="scientific">Mucilaginibacter lappiensis</name>
    <dbReference type="NCBI Taxonomy" id="354630"/>
    <lineage>
        <taxon>Bacteria</taxon>
        <taxon>Pseudomonadati</taxon>
        <taxon>Bacteroidota</taxon>
        <taxon>Sphingobacteriia</taxon>
        <taxon>Sphingobacteriales</taxon>
        <taxon>Sphingobacteriaceae</taxon>
        <taxon>Mucilaginibacter</taxon>
    </lineage>
</organism>
<reference evidence="5 6" key="1">
    <citation type="submission" date="2020-08" db="EMBL/GenBank/DDBJ databases">
        <title>Genomic Encyclopedia of Type Strains, Phase IV (KMG-V): Genome sequencing to study the core and pangenomes of soil and plant-associated prokaryotes.</title>
        <authorList>
            <person name="Whitman W."/>
        </authorList>
    </citation>
    <scope>NUCLEOTIDE SEQUENCE [LARGE SCALE GENOMIC DNA]</scope>
    <source>
        <strain evidence="3 5">ANJLi2</strain>
        <strain evidence="4 6">MP601</strain>
    </source>
</reference>
<dbReference type="PANTHER" id="PTHR13887">
    <property type="entry name" value="GLUTATHIONE S-TRANSFERASE KAPPA"/>
    <property type="match status" value="1"/>
</dbReference>
<evidence type="ECO:0000259" key="2">
    <source>
        <dbReference type="Pfam" id="PF13462"/>
    </source>
</evidence>
<evidence type="ECO:0000256" key="1">
    <source>
        <dbReference type="ARBA" id="ARBA00005791"/>
    </source>
</evidence>
<dbReference type="SUPFAM" id="SSF52833">
    <property type="entry name" value="Thioredoxin-like"/>
    <property type="match status" value="1"/>
</dbReference>
<dbReference type="Proteomes" id="UP000548326">
    <property type="component" value="Unassembled WGS sequence"/>
</dbReference>
<protein>
    <submittedName>
        <fullName evidence="4">Protein-disulfide isomerase</fullName>
    </submittedName>
</protein>
<dbReference type="OrthoDB" id="117402at2"/>
<proteinExistence type="inferred from homology"/>
<dbReference type="Proteomes" id="UP000541583">
    <property type="component" value="Unassembled WGS sequence"/>
</dbReference>
<dbReference type="RefSeq" id="WP_076378897.1">
    <property type="nucleotide sequence ID" value="NZ_FTMG01000027.1"/>
</dbReference>
<evidence type="ECO:0000313" key="4">
    <source>
        <dbReference type="EMBL" id="MBB6130709.1"/>
    </source>
</evidence>
<comment type="similarity">
    <text evidence="1">Belongs to the thioredoxin family. DsbA subfamily.</text>
</comment>
<name>A0A1N7GEB9_9SPHI</name>
<dbReference type="AlphaFoldDB" id="A0A1N7GEB9"/>
<sequence>MRVELQNPLTAEDHIRGPETAPLELVEYGDYQCPSCGESYLVLKRVQQQLGKQVKYIFRNFPLTEHPDAFSAAMAAEAAALQHKFWEMYDLLYSNQLYLGSNDLLGYASEIGLDINKFRRDTQSEVLASKIQADLDGGEQSGVTGTPNFYINGEKYDGDWEGDGLIHYLKRLL</sequence>
<evidence type="ECO:0000313" key="3">
    <source>
        <dbReference type="EMBL" id="MBB6113055.1"/>
    </source>
</evidence>
<feature type="domain" description="Thioredoxin-like fold" evidence="2">
    <location>
        <begin position="11"/>
        <end position="165"/>
    </location>
</feature>
<accession>A0A1N7GEB9</accession>
<dbReference type="InterPro" id="IPR012336">
    <property type="entry name" value="Thioredoxin-like_fold"/>
</dbReference>
<gene>
    <name evidence="4" type="ORF">HDF22_004852</name>
    <name evidence="3" type="ORF">HDF23_005838</name>
</gene>
<dbReference type="Gene3D" id="3.40.30.10">
    <property type="entry name" value="Glutaredoxin"/>
    <property type="match status" value="1"/>
</dbReference>
<keyword evidence="5" id="KW-1185">Reference proteome</keyword>
<dbReference type="GO" id="GO:0016853">
    <property type="term" value="F:isomerase activity"/>
    <property type="evidence" value="ECO:0007669"/>
    <property type="project" value="UniProtKB-KW"/>
</dbReference>